<feature type="region of interest" description="Disordered" evidence="1">
    <location>
        <begin position="324"/>
        <end position="359"/>
    </location>
</feature>
<reference evidence="2" key="1">
    <citation type="submission" date="2021-08" db="EMBL/GenBank/DDBJ databases">
        <title>WGS assembly of Ceratopteris richardii.</title>
        <authorList>
            <person name="Marchant D.B."/>
            <person name="Chen G."/>
            <person name="Jenkins J."/>
            <person name="Shu S."/>
            <person name="Leebens-Mack J."/>
            <person name="Grimwood J."/>
            <person name="Schmutz J."/>
            <person name="Soltis P."/>
            <person name="Soltis D."/>
            <person name="Chen Z.-H."/>
        </authorList>
    </citation>
    <scope>NUCLEOTIDE SEQUENCE</scope>
    <source>
        <strain evidence="2">Whitten #5841</strain>
        <tissue evidence="2">Leaf</tissue>
    </source>
</reference>
<dbReference type="AlphaFoldDB" id="A0A8T2V8T2"/>
<accession>A0A8T2V8T2</accession>
<evidence type="ECO:0000313" key="3">
    <source>
        <dbReference type="Proteomes" id="UP000825935"/>
    </source>
</evidence>
<sequence>MDSPLNTQGVAPTSSGFVHHVSQPTEEVPQTPLPNEVDFNKLKCMMEEALTHDEEVHADLKVDVYPSLIWDSALMFHERGLLLFFTTHIPLEVDVALAINESVDKNVVDKVFYSGHGLFEVVFMDSNMRAQFLELQTIFLCGLMAHVFPWKPVKAMKEELLYKCPVWVELIDLPSFLWASIGHIAKVLGKVLYTPIFALNKSGTCVLWNTSGSFPKTLGINVPNVGRIVIYLKWGYMAGACFHCGNLRHYSKNFPSLKIGANLIPTCPGSKILVPEEQVFGKQKTFPSTNMQAWNSIASFPRTNQGYSGKGKECISEKQLHPAAPTTPAKRNVYRRREGEGTSKDAPVEKGGEAGKRVMDNDGFTPVTYEKALLYGKRSKFQSCYSASPLDGANFAPHTSDFVTDCYEKYGYCATGFSPSVGPWGLPSCFSTDLMKLATSNIQGLGQYGKWTRLWRWIVRHQLDLPAIQEHKKHDHAGVLLHTKHFQLRYNAIKNNYSGCLFIVRKDIQCTIMFDDPHGRVIALHLVVWCLICLH</sequence>
<evidence type="ECO:0000313" key="2">
    <source>
        <dbReference type="EMBL" id="KAH7443792.1"/>
    </source>
</evidence>
<name>A0A8T2V8T2_CERRI</name>
<dbReference type="SUPFAM" id="SSF56219">
    <property type="entry name" value="DNase I-like"/>
    <property type="match status" value="1"/>
</dbReference>
<comment type="caution">
    <text evidence="2">The sequence shown here is derived from an EMBL/GenBank/DDBJ whole genome shotgun (WGS) entry which is preliminary data.</text>
</comment>
<dbReference type="Proteomes" id="UP000825935">
    <property type="component" value="Chromosome 2"/>
</dbReference>
<evidence type="ECO:0008006" key="4">
    <source>
        <dbReference type="Google" id="ProtNLM"/>
    </source>
</evidence>
<feature type="compositionally biased region" description="Polar residues" evidence="1">
    <location>
        <begin position="1"/>
        <end position="16"/>
    </location>
</feature>
<dbReference type="InterPro" id="IPR036691">
    <property type="entry name" value="Endo/exonu/phosph_ase_sf"/>
</dbReference>
<keyword evidence="3" id="KW-1185">Reference proteome</keyword>
<organism evidence="2 3">
    <name type="scientific">Ceratopteris richardii</name>
    <name type="common">Triangle waterfern</name>
    <dbReference type="NCBI Taxonomy" id="49495"/>
    <lineage>
        <taxon>Eukaryota</taxon>
        <taxon>Viridiplantae</taxon>
        <taxon>Streptophyta</taxon>
        <taxon>Embryophyta</taxon>
        <taxon>Tracheophyta</taxon>
        <taxon>Polypodiopsida</taxon>
        <taxon>Polypodiidae</taxon>
        <taxon>Polypodiales</taxon>
        <taxon>Pteridineae</taxon>
        <taxon>Pteridaceae</taxon>
        <taxon>Parkerioideae</taxon>
        <taxon>Ceratopteris</taxon>
    </lineage>
</organism>
<dbReference type="EMBL" id="CM035407">
    <property type="protein sequence ID" value="KAH7443792.1"/>
    <property type="molecule type" value="Genomic_DNA"/>
</dbReference>
<dbReference type="OrthoDB" id="1987866at2759"/>
<protein>
    <recommendedName>
        <fullName evidence="4">DUF4283 domain-containing protein</fullName>
    </recommendedName>
</protein>
<dbReference type="Gene3D" id="3.60.10.10">
    <property type="entry name" value="Endonuclease/exonuclease/phosphatase"/>
    <property type="match status" value="1"/>
</dbReference>
<feature type="compositionally biased region" description="Basic and acidic residues" evidence="1">
    <location>
        <begin position="335"/>
        <end position="359"/>
    </location>
</feature>
<evidence type="ECO:0000256" key="1">
    <source>
        <dbReference type="SAM" id="MobiDB-lite"/>
    </source>
</evidence>
<gene>
    <name evidence="2" type="ORF">KP509_02G051000</name>
</gene>
<feature type="region of interest" description="Disordered" evidence="1">
    <location>
        <begin position="1"/>
        <end position="33"/>
    </location>
</feature>
<proteinExistence type="predicted"/>